<dbReference type="Pfam" id="PF04851">
    <property type="entry name" value="ResIII"/>
    <property type="match status" value="1"/>
</dbReference>
<name>A0A6N4TF06_9BACT</name>
<dbReference type="GO" id="GO:0016787">
    <property type="term" value="F:hydrolase activity"/>
    <property type="evidence" value="ECO:0007669"/>
    <property type="project" value="InterPro"/>
</dbReference>
<dbReference type="Proteomes" id="UP000463916">
    <property type="component" value="Plasmid pATS1"/>
</dbReference>
<protein>
    <recommendedName>
        <fullName evidence="1">Helicase ATP-binding domain-containing protein</fullName>
    </recommendedName>
</protein>
<dbReference type="InterPro" id="IPR006935">
    <property type="entry name" value="Helicase/UvrB_N"/>
</dbReference>
<geneLocation type="plasmid" evidence="2 3">
    <name>pATS1</name>
</geneLocation>
<gene>
    <name evidence="2" type="ORF">ATHSA_p10017</name>
</gene>
<dbReference type="RefSeq" id="WP_161849022.1">
    <property type="nucleotide sequence ID" value="NZ_AP019552.1"/>
</dbReference>
<dbReference type="SUPFAM" id="SSF52540">
    <property type="entry name" value="P-loop containing nucleoside triphosphate hydrolases"/>
    <property type="match status" value="2"/>
</dbReference>
<evidence type="ECO:0000313" key="3">
    <source>
        <dbReference type="Proteomes" id="UP000463916"/>
    </source>
</evidence>
<dbReference type="GO" id="GO:0005524">
    <property type="term" value="F:ATP binding"/>
    <property type="evidence" value="ECO:0007669"/>
    <property type="project" value="InterPro"/>
</dbReference>
<evidence type="ECO:0000313" key="2">
    <source>
        <dbReference type="EMBL" id="BBJ29064.1"/>
    </source>
</evidence>
<organism evidence="2 3">
    <name type="scientific">Athalassotoga saccharophila</name>
    <dbReference type="NCBI Taxonomy" id="1441386"/>
    <lineage>
        <taxon>Bacteria</taxon>
        <taxon>Thermotogati</taxon>
        <taxon>Thermotogota</taxon>
        <taxon>Thermotogae</taxon>
        <taxon>Mesoaciditogales</taxon>
        <taxon>Mesoaciditogaceae</taxon>
        <taxon>Athalassotoga</taxon>
    </lineage>
</organism>
<dbReference type="OrthoDB" id="9804145at2"/>
<sequence length="1039" mass="122169">MDLVLNKYFCSRFGFDTFDDFRKFMKEVDEGYDEKNKSNFFYALLSRGEQLRISKNKLEEYDLNITQYVKHINKNRDEKVSVKYFQYLAILFTEIYLDNFFADPVYFLNDLNDFVQSINREIGFSMKDLKKLAFGMATGSGKTLILHANYLQFLKYNKGSNKIDFDNILLITPSEGLSDQHMREMAKSSIPCKRFSNETDSLIQDDSFKVKVIEIHKFTENKTGNGVSVDIESFGNKNVIFVDEGHKGLSGNAWKNFRDKIVKKGFTFEYSATFNQAISNNNALSEEYSKAIIFDYSFSHFHNDGYGKNYEILNLKKDSYDYQDILLLGNALSYYEQKLVFDEEHKMANEYNIEPPLWIIVGGSVNKETNVLDNTEDISDVLQMVLFLKKFLQNENNWSVQTIGRIMRGESGILDQVGQEIFPFGKFWYIQERFGHNSNSISDSISNSIYLDMLQRIFYVNNACYLHLIHLKNANGEIGLRAGTSNKFFGVINIGDTPKFARHAREKAIEVSSSEFSESLFNKIHRPDSEVNILIGAKKFMEGWNSWRVSTMGLLRVGRSEGVQIIQLFGRGIRLKGKNFSLKRSTELKEHELPPKPIGILEKLGIFGIKADYMERFREYLRQEGIDIEEEKQFKIPLKIKIKDDFLNKRLFIPRVNASNFKNEVLVDLKLDENINITVDLTARAQVLESDERESFQIYEQRENRYLKEEYIQFLNWEEIYFQLLDYKTENGWDNLIFTKETLREIIENNRYSLYCSEEMINPTTFEEIDFIEKIVILILKKYIKTFYDREKHAWAQKHICMEQLTKEHENLNFAEYSVQVFSKGESKENFVKFVEEIKEIVSKKIDDLWNGTGNNNYLQNIHFDRHLYQPLLAQINSQKIKISPTGLNSGEQRFIEDLKKFFNKNSKKMKGKELFVLRNLPRKGVGFYEIYGFFPDFILWIKANEEQRIIFVEPHGLAHGWNERDKSKENLSNEIKKIEKEIQKNKDYKNIFLDSYIISVSSYEQVRGIFEGKSRKELEKKHILFQDDPKYIEKIFTY</sequence>
<accession>A0A6N4TF06</accession>
<keyword evidence="2" id="KW-0614">Plasmid</keyword>
<keyword evidence="3" id="KW-1185">Reference proteome</keyword>
<dbReference type="InterPro" id="IPR027417">
    <property type="entry name" value="P-loop_NTPase"/>
</dbReference>
<dbReference type="KEGG" id="asac:ATHSA_p10017"/>
<proteinExistence type="predicted"/>
<dbReference type="EMBL" id="AP019552">
    <property type="protein sequence ID" value="BBJ29064.1"/>
    <property type="molecule type" value="Genomic_DNA"/>
</dbReference>
<dbReference type="REBASE" id="363171">
    <property type="entry name" value="AsaNAS01ORF10016P"/>
</dbReference>
<dbReference type="InterPro" id="IPR014001">
    <property type="entry name" value="Helicase_ATP-bd"/>
</dbReference>
<evidence type="ECO:0000259" key="1">
    <source>
        <dbReference type="SMART" id="SM00487"/>
    </source>
</evidence>
<dbReference type="GO" id="GO:0003677">
    <property type="term" value="F:DNA binding"/>
    <property type="evidence" value="ECO:0007669"/>
    <property type="project" value="InterPro"/>
</dbReference>
<feature type="domain" description="Helicase ATP-binding" evidence="1">
    <location>
        <begin position="111"/>
        <end position="313"/>
    </location>
</feature>
<dbReference type="AlphaFoldDB" id="A0A6N4TF06"/>
<reference evidence="3" key="1">
    <citation type="submission" date="2019-04" db="EMBL/GenBank/DDBJ databases">
        <title>NAS-01 Genome Sequencing.</title>
        <authorList>
            <person name="Kato S."/>
            <person name="Itoh T."/>
            <person name="Ohkuma M."/>
        </authorList>
    </citation>
    <scope>NUCLEOTIDE SEQUENCE [LARGE SCALE GENOMIC DNA]</scope>
    <source>
        <strain evidence="3">NAS-01</strain>
        <plasmid evidence="3">pATS1</plasmid>
    </source>
</reference>
<dbReference type="SMART" id="SM00487">
    <property type="entry name" value="DEXDc"/>
    <property type="match status" value="1"/>
</dbReference>
<dbReference type="Gene3D" id="3.40.50.300">
    <property type="entry name" value="P-loop containing nucleotide triphosphate hydrolases"/>
    <property type="match status" value="1"/>
</dbReference>